<evidence type="ECO:0000256" key="9">
    <source>
        <dbReference type="RuleBase" id="RU003946"/>
    </source>
</evidence>
<evidence type="ECO:0000256" key="2">
    <source>
        <dbReference type="ARBA" id="ARBA00001947"/>
    </source>
</evidence>
<keyword evidence="5" id="KW-0479">Metal-binding</keyword>
<dbReference type="GO" id="GO:0004035">
    <property type="term" value="F:alkaline phosphatase activity"/>
    <property type="evidence" value="ECO:0007669"/>
    <property type="project" value="UniProtKB-EC"/>
</dbReference>
<dbReference type="PROSITE" id="PS00123">
    <property type="entry name" value="ALKALINE_PHOSPHATASE"/>
    <property type="match status" value="1"/>
</dbReference>
<dbReference type="Gene3D" id="3.40.720.10">
    <property type="entry name" value="Alkaline Phosphatase, subunit A"/>
    <property type="match status" value="1"/>
</dbReference>
<evidence type="ECO:0000313" key="12">
    <source>
        <dbReference type="Proteomes" id="UP001418796"/>
    </source>
</evidence>
<sequence>MKKKISMTLVATTLVTASIFPLYHAYGSDSGETGTSEHDVVKNTIFLIPDGFSTAYADSYRLYKEDGLPVWDEYQMLSGMISTHSADSMITDSAAAGTAFATGVKTNNGVIGLSPDGEKLQTIVDLAGQAGKKNGLVATSTITHATPAAFATSVDGRNDYEGIAKQLVQHEHLDVLLGGGRDQFLAPEQGGIREDGIDLIQEAEQNGFTYMETKRNLLSAETDPSKKYLGLFADEALEPDFGPLPTEPSLAEMTSFAIDHLSQSEEGFFLMVEGSQIDWAGHDNDAAYAMKDSQAFEEAVKVALEFAEEDQETLIVMAGDHDTGGLSIQPNDEFNPGNLQHVKMTGEDMLSLVDRQYSNLEEVLTEQTSMSFTTEELDQIKNHKEPKLAINTLISEKAGMAWTSNDHTAIDVPIYAYGPKASLFNGQLDNTDVFQGIRQALIGE</sequence>
<dbReference type="EMBL" id="JBCITK010000001">
    <property type="protein sequence ID" value="MEN0643530.1"/>
    <property type="molecule type" value="Genomic_DNA"/>
</dbReference>
<protein>
    <submittedName>
        <fullName evidence="11">Alkaline phosphatase</fullName>
        <ecNumber evidence="11">3.1.3.1</ecNumber>
    </submittedName>
</protein>
<evidence type="ECO:0000256" key="1">
    <source>
        <dbReference type="ARBA" id="ARBA00001946"/>
    </source>
</evidence>
<dbReference type="Proteomes" id="UP001418796">
    <property type="component" value="Unassembled WGS sequence"/>
</dbReference>
<dbReference type="EC" id="3.1.3.1" evidence="11"/>
<dbReference type="PRINTS" id="PR00113">
    <property type="entry name" value="ALKPHPHTASE"/>
</dbReference>
<evidence type="ECO:0000256" key="3">
    <source>
        <dbReference type="ARBA" id="ARBA00005984"/>
    </source>
</evidence>
<name>A0ABU9VIL5_9BACI</name>
<reference evidence="11 12" key="1">
    <citation type="submission" date="2024-03" db="EMBL/GenBank/DDBJ databases">
        <title>Bacilli Hybrid Assemblies.</title>
        <authorList>
            <person name="Kovac J."/>
        </authorList>
    </citation>
    <scope>NUCLEOTIDE SEQUENCE [LARGE SCALE GENOMIC DNA]</scope>
    <source>
        <strain evidence="11 12">FSL R7-0666</strain>
    </source>
</reference>
<dbReference type="Pfam" id="PF00245">
    <property type="entry name" value="Alk_phosphatase"/>
    <property type="match status" value="1"/>
</dbReference>
<keyword evidence="12" id="KW-1185">Reference proteome</keyword>
<dbReference type="InterPro" id="IPR018299">
    <property type="entry name" value="Alkaline_phosphatase_AS"/>
</dbReference>
<dbReference type="SUPFAM" id="SSF53649">
    <property type="entry name" value="Alkaline phosphatase-like"/>
    <property type="match status" value="1"/>
</dbReference>
<dbReference type="InterPro" id="IPR017850">
    <property type="entry name" value="Alkaline_phosphatase_core_sf"/>
</dbReference>
<comment type="caution">
    <text evidence="11">The sequence shown here is derived from an EMBL/GenBank/DDBJ whole genome shotgun (WGS) entry which is preliminary data.</text>
</comment>
<feature type="chain" id="PRO_5045766914" evidence="10">
    <location>
        <begin position="26"/>
        <end position="444"/>
    </location>
</feature>
<dbReference type="PANTHER" id="PTHR11596:SF5">
    <property type="entry name" value="ALKALINE PHOSPHATASE"/>
    <property type="match status" value="1"/>
</dbReference>
<evidence type="ECO:0000256" key="4">
    <source>
        <dbReference type="ARBA" id="ARBA00022553"/>
    </source>
</evidence>
<evidence type="ECO:0000256" key="5">
    <source>
        <dbReference type="ARBA" id="ARBA00022723"/>
    </source>
</evidence>
<organism evidence="11 12">
    <name type="scientific">Alkalicoccobacillus gibsonii</name>
    <dbReference type="NCBI Taxonomy" id="79881"/>
    <lineage>
        <taxon>Bacteria</taxon>
        <taxon>Bacillati</taxon>
        <taxon>Bacillota</taxon>
        <taxon>Bacilli</taxon>
        <taxon>Bacillales</taxon>
        <taxon>Bacillaceae</taxon>
        <taxon>Alkalicoccobacillus</taxon>
    </lineage>
</organism>
<dbReference type="SMART" id="SM00098">
    <property type="entry name" value="alkPPc"/>
    <property type="match status" value="1"/>
</dbReference>
<dbReference type="InterPro" id="IPR001952">
    <property type="entry name" value="Alkaline_phosphatase"/>
</dbReference>
<evidence type="ECO:0000256" key="7">
    <source>
        <dbReference type="ARBA" id="ARBA00022833"/>
    </source>
</evidence>
<evidence type="ECO:0000256" key="8">
    <source>
        <dbReference type="ARBA" id="ARBA00022842"/>
    </source>
</evidence>
<keyword evidence="8" id="KW-0460">Magnesium</keyword>
<gene>
    <name evidence="11" type="ORF">MKY91_10265</name>
</gene>
<keyword evidence="10" id="KW-0732">Signal</keyword>
<comment type="cofactor">
    <cofactor evidence="1">
        <name>Mg(2+)</name>
        <dbReference type="ChEBI" id="CHEBI:18420"/>
    </cofactor>
</comment>
<evidence type="ECO:0000313" key="11">
    <source>
        <dbReference type="EMBL" id="MEN0643530.1"/>
    </source>
</evidence>
<accession>A0ABU9VIL5</accession>
<dbReference type="InterPro" id="IPR042085">
    <property type="entry name" value="Ap_crown"/>
</dbReference>
<keyword evidence="7" id="KW-0862">Zinc</keyword>
<comment type="similarity">
    <text evidence="3 9">Belongs to the alkaline phosphatase family.</text>
</comment>
<feature type="signal peptide" evidence="10">
    <location>
        <begin position="1"/>
        <end position="25"/>
    </location>
</feature>
<dbReference type="Gene3D" id="1.10.1200.140">
    <property type="entry name" value="Alkaline phosphatase, crown domain"/>
    <property type="match status" value="1"/>
</dbReference>
<keyword evidence="6 11" id="KW-0378">Hydrolase</keyword>
<evidence type="ECO:0000256" key="10">
    <source>
        <dbReference type="SAM" id="SignalP"/>
    </source>
</evidence>
<dbReference type="PANTHER" id="PTHR11596">
    <property type="entry name" value="ALKALINE PHOSPHATASE"/>
    <property type="match status" value="1"/>
</dbReference>
<dbReference type="RefSeq" id="WP_343130436.1">
    <property type="nucleotide sequence ID" value="NZ_JBCITK010000001.1"/>
</dbReference>
<proteinExistence type="inferred from homology"/>
<comment type="cofactor">
    <cofactor evidence="2">
        <name>Zn(2+)</name>
        <dbReference type="ChEBI" id="CHEBI:29105"/>
    </cofactor>
</comment>
<keyword evidence="4" id="KW-0597">Phosphoprotein</keyword>
<evidence type="ECO:0000256" key="6">
    <source>
        <dbReference type="ARBA" id="ARBA00022801"/>
    </source>
</evidence>
<dbReference type="CDD" id="cd16012">
    <property type="entry name" value="ALP"/>
    <property type="match status" value="1"/>
</dbReference>